<organism evidence="1 2">
    <name type="scientific">Aristaeella hokkaidonensis</name>
    <dbReference type="NCBI Taxonomy" id="3046382"/>
    <lineage>
        <taxon>Bacteria</taxon>
        <taxon>Bacillati</taxon>
        <taxon>Bacillota</taxon>
        <taxon>Clostridia</taxon>
        <taxon>Eubacteriales</taxon>
        <taxon>Aristaeellaceae</taxon>
        <taxon>Aristaeella</taxon>
    </lineage>
</organism>
<proteinExistence type="predicted"/>
<name>A0AC61MWC8_9FIRM</name>
<sequence length="422" mass="47844">MKQIRILAIVFTVLMLASLLIGLRIENGISFQRRDISEYNDLIYRMYEDYRAGKPTEELEEKYHCNIVLSADFVNTDMTKYYADGALVLDFVPDGATAGKVAWDDRKETWQAQEKQLRKTLLVLWGTITAAGYLFLLVVYLVVVKPIREFERFAGDVAKGHLDVQLPRRRLNLFGNFTESFDMMREELRNAQDREVQANKAKREMAAGLGHDIKTPVATIRAACEVLEAKYSGEKDIMDKMSVISARTETINQLVNNLFHSTLEELEELPVTPAETVSSKIEGFFSGMNQKEDIVFDNHIPDCLVYIDPIRMEQAVDNVISNSRKYAGTDIHVFFDQVDGVSEENGGVSRFIRITVRDAGPGVPEEELGQITGKYFRGSNAAGQEGYGLGMYLVKWYMEKQSGGLEYYNDNGFVVELLVRKV</sequence>
<dbReference type="EMBL" id="CP068393">
    <property type="protein sequence ID" value="QUC67044.1"/>
    <property type="molecule type" value="Genomic_DNA"/>
</dbReference>
<gene>
    <name evidence="1" type="ORF">JYE49_14620</name>
</gene>
<evidence type="ECO:0000313" key="1">
    <source>
        <dbReference type="EMBL" id="QUC67044.1"/>
    </source>
</evidence>
<keyword evidence="1" id="KW-0808">Transferase</keyword>
<reference evidence="1" key="1">
    <citation type="submission" date="2021-01" db="EMBL/GenBank/DDBJ databases">
        <title>Complete genome sequence of Clostridiales bacterium R-7.</title>
        <authorList>
            <person name="Mahoney-Kurpe S.C."/>
            <person name="Palevich N."/>
            <person name="Koike S."/>
            <person name="Moon C.D."/>
            <person name="Attwood G.T."/>
        </authorList>
    </citation>
    <scope>NUCLEOTIDE SEQUENCE</scope>
    <source>
        <strain evidence="1">R-7</strain>
    </source>
</reference>
<protein>
    <submittedName>
        <fullName evidence="1">HAMP domain-containing histidine kinase</fullName>
    </submittedName>
</protein>
<keyword evidence="2" id="KW-1185">Reference proteome</keyword>
<dbReference type="Proteomes" id="UP000682782">
    <property type="component" value="Chromosome"/>
</dbReference>
<accession>A0AC61MWC8</accession>
<keyword evidence="1" id="KW-0418">Kinase</keyword>
<evidence type="ECO:0000313" key="2">
    <source>
        <dbReference type="Proteomes" id="UP000682782"/>
    </source>
</evidence>